<dbReference type="InterPro" id="IPR015590">
    <property type="entry name" value="Aldehyde_DH_dom"/>
</dbReference>
<dbReference type="AlphaFoldDB" id="A0A1H7LTE0"/>
<dbReference type="STRING" id="228957.SAMN04488008_102629"/>
<dbReference type="Proteomes" id="UP000198990">
    <property type="component" value="Unassembled WGS sequence"/>
</dbReference>
<dbReference type="RefSeq" id="WP_091621652.1">
    <property type="nucleotide sequence ID" value="NZ_FNZN01000002.1"/>
</dbReference>
<dbReference type="PROSITE" id="PS00687">
    <property type="entry name" value="ALDEHYDE_DEHYDR_GLU"/>
    <property type="match status" value="1"/>
</dbReference>
<dbReference type="CDD" id="cd07100">
    <property type="entry name" value="ALDH_SSADH1_GabD1"/>
    <property type="match status" value="1"/>
</dbReference>
<dbReference type="InterPro" id="IPR016162">
    <property type="entry name" value="Ald_DH_N"/>
</dbReference>
<dbReference type="InterPro" id="IPR016161">
    <property type="entry name" value="Ald_DH/histidinol_DH"/>
</dbReference>
<dbReference type="GO" id="GO:0004030">
    <property type="term" value="F:aldehyde dehydrogenase [NAD(P)+] activity"/>
    <property type="evidence" value="ECO:0007669"/>
    <property type="project" value="InterPro"/>
</dbReference>
<dbReference type="Pfam" id="PF00171">
    <property type="entry name" value="Aldedh"/>
    <property type="match status" value="1"/>
</dbReference>
<comment type="similarity">
    <text evidence="1 5">Belongs to the aldehyde dehydrogenase family.</text>
</comment>
<dbReference type="InterPro" id="IPR044148">
    <property type="entry name" value="ALDH_GabD1-like"/>
</dbReference>
<dbReference type="Gene3D" id="3.40.309.10">
    <property type="entry name" value="Aldehyde Dehydrogenase, Chain A, domain 2"/>
    <property type="match status" value="1"/>
</dbReference>
<evidence type="ECO:0000313" key="7">
    <source>
        <dbReference type="EMBL" id="SEL01725.1"/>
    </source>
</evidence>
<dbReference type="Gene3D" id="3.40.605.10">
    <property type="entry name" value="Aldehyde Dehydrogenase, Chain A, domain 1"/>
    <property type="match status" value="1"/>
</dbReference>
<accession>A0A1H7LTE0</accession>
<keyword evidence="8" id="KW-1185">Reference proteome</keyword>
<evidence type="ECO:0000256" key="1">
    <source>
        <dbReference type="ARBA" id="ARBA00009986"/>
    </source>
</evidence>
<dbReference type="PANTHER" id="PTHR43217">
    <property type="entry name" value="SUCCINATE SEMIALDEHYDE DEHYDROGENASE [NAD(P)+] SAD"/>
    <property type="match status" value="1"/>
</dbReference>
<evidence type="ECO:0000256" key="3">
    <source>
        <dbReference type="ARBA" id="ARBA00023002"/>
    </source>
</evidence>
<organism evidence="7 8">
    <name type="scientific">Maribacter orientalis</name>
    <dbReference type="NCBI Taxonomy" id="228957"/>
    <lineage>
        <taxon>Bacteria</taxon>
        <taxon>Pseudomonadati</taxon>
        <taxon>Bacteroidota</taxon>
        <taxon>Flavobacteriia</taxon>
        <taxon>Flavobacteriales</taxon>
        <taxon>Flavobacteriaceae</taxon>
        <taxon>Maribacter</taxon>
    </lineage>
</organism>
<dbReference type="GO" id="GO:0004777">
    <property type="term" value="F:succinate-semialdehyde dehydrogenase (NAD+) activity"/>
    <property type="evidence" value="ECO:0007669"/>
    <property type="project" value="TreeGrafter"/>
</dbReference>
<gene>
    <name evidence="7" type="ORF">SAMN04488008_102629</name>
</gene>
<evidence type="ECO:0000259" key="6">
    <source>
        <dbReference type="Pfam" id="PF00171"/>
    </source>
</evidence>
<evidence type="ECO:0000256" key="4">
    <source>
        <dbReference type="PROSITE-ProRule" id="PRU10007"/>
    </source>
</evidence>
<keyword evidence="2" id="KW-0521">NADP</keyword>
<dbReference type="InterPro" id="IPR047110">
    <property type="entry name" value="GABD/Sad-like"/>
</dbReference>
<feature type="active site" evidence="4">
    <location>
        <position position="229"/>
    </location>
</feature>
<sequence>MKDYQSKNPYNGDILETYSKDTESDINAKLDKALAVETSWANIPIAERCELLTKVADLLLDRKEEYAELITKEMGKPISQSIAEIKKCAWACDFYALNAEDLLADELIATDADESFISNDPLGCILAIMPWNYPFWQVIRFAAPTLTAGNTALLKHAQNVTGCSIALEKLFLDAGYPEGCFQSIKAEHEEIEKLIAHNGIKAITLTGSEKAGKSIARTAGENLKKTVLELGGNNACIVWEDADLKKHMDTMVNARMQNTGQSCIAAKRFIVCEGIYDSFLEQFTEKVKALIIGDPMQKDTFIGVMAREDLAKTLQEQIDASIKKGAIVTLGNKRDGTFFSPTILTNVTVDMPVFEEETFGPVAAIIKAKDRKEAIEMAANSRLGLGSMLFTEDIDGAMNVISDIPDGGFFVNDMVKSDPRLPFGGTKASGYGRELSREGILEFVNKKTVYIKK</sequence>
<evidence type="ECO:0000313" key="8">
    <source>
        <dbReference type="Proteomes" id="UP000198990"/>
    </source>
</evidence>
<feature type="domain" description="Aldehyde dehydrogenase" evidence="6">
    <location>
        <begin position="4"/>
        <end position="449"/>
    </location>
</feature>
<dbReference type="EMBL" id="FNZN01000002">
    <property type="protein sequence ID" value="SEL01725.1"/>
    <property type="molecule type" value="Genomic_DNA"/>
</dbReference>
<dbReference type="PANTHER" id="PTHR43217:SF1">
    <property type="entry name" value="SUCCINATE SEMIALDEHYDE DEHYDROGENASE [NAD(P)+] SAD"/>
    <property type="match status" value="1"/>
</dbReference>
<dbReference type="OrthoDB" id="1394754at2"/>
<protein>
    <submittedName>
        <fullName evidence="7">Succinate-semialdehyde dehydrogenase / glutarate-semialdehyde dehydrogenase</fullName>
    </submittedName>
</protein>
<dbReference type="SUPFAM" id="SSF53720">
    <property type="entry name" value="ALDH-like"/>
    <property type="match status" value="1"/>
</dbReference>
<evidence type="ECO:0000256" key="5">
    <source>
        <dbReference type="RuleBase" id="RU003345"/>
    </source>
</evidence>
<name>A0A1H7LTE0_9FLAO</name>
<dbReference type="InterPro" id="IPR029510">
    <property type="entry name" value="Ald_DH_CS_GLU"/>
</dbReference>
<dbReference type="InterPro" id="IPR016163">
    <property type="entry name" value="Ald_DH_C"/>
</dbReference>
<evidence type="ECO:0000256" key="2">
    <source>
        <dbReference type="ARBA" id="ARBA00022857"/>
    </source>
</evidence>
<dbReference type="FunFam" id="3.40.605.10:FF:000012">
    <property type="entry name" value="NAD-dependent succinate-semialdehyde dehydrogenase"/>
    <property type="match status" value="1"/>
</dbReference>
<proteinExistence type="inferred from homology"/>
<keyword evidence="3 5" id="KW-0560">Oxidoreductase</keyword>
<reference evidence="8" key="1">
    <citation type="submission" date="2016-10" db="EMBL/GenBank/DDBJ databases">
        <authorList>
            <person name="Varghese N."/>
            <person name="Submissions S."/>
        </authorList>
    </citation>
    <scope>NUCLEOTIDE SEQUENCE [LARGE SCALE GENOMIC DNA]</scope>
    <source>
        <strain evidence="8">DSM 16471</strain>
    </source>
</reference>